<dbReference type="EMBL" id="JAMBOL010000035">
    <property type="protein sequence ID" value="MCM3716330.1"/>
    <property type="molecule type" value="Genomic_DNA"/>
</dbReference>
<dbReference type="InterPro" id="IPR007627">
    <property type="entry name" value="RNA_pol_sigma70_r2"/>
</dbReference>
<evidence type="ECO:0000313" key="8">
    <source>
        <dbReference type="Proteomes" id="UP001139179"/>
    </source>
</evidence>
<dbReference type="SUPFAM" id="SSF88659">
    <property type="entry name" value="Sigma3 and sigma4 domains of RNA polymerase sigma factors"/>
    <property type="match status" value="1"/>
</dbReference>
<dbReference type="PANTHER" id="PTHR43133:SF62">
    <property type="entry name" value="RNA POLYMERASE SIGMA FACTOR SIGZ"/>
    <property type="match status" value="1"/>
</dbReference>
<keyword evidence="3" id="KW-0731">Sigma factor</keyword>
<feature type="domain" description="RNA polymerase sigma-70 region 2" evidence="5">
    <location>
        <begin position="25"/>
        <end position="93"/>
    </location>
</feature>
<dbReference type="InterPro" id="IPR036388">
    <property type="entry name" value="WH-like_DNA-bd_sf"/>
</dbReference>
<dbReference type="SUPFAM" id="SSF88946">
    <property type="entry name" value="Sigma2 domain of RNA polymerase sigma factors"/>
    <property type="match status" value="1"/>
</dbReference>
<protein>
    <submittedName>
        <fullName evidence="7">Sigma-70 family RNA polymerase sigma factor</fullName>
    </submittedName>
</protein>
<dbReference type="RefSeq" id="WP_251225018.1">
    <property type="nucleotide sequence ID" value="NZ_JAMBOL010000035.1"/>
</dbReference>
<evidence type="ECO:0000256" key="3">
    <source>
        <dbReference type="ARBA" id="ARBA00023082"/>
    </source>
</evidence>
<evidence type="ECO:0000259" key="5">
    <source>
        <dbReference type="Pfam" id="PF04542"/>
    </source>
</evidence>
<dbReference type="InterPro" id="IPR039425">
    <property type="entry name" value="RNA_pol_sigma-70-like"/>
</dbReference>
<accession>A0A9X2IQI5</accession>
<dbReference type="AlphaFoldDB" id="A0A9X2IQI5"/>
<reference evidence="7" key="1">
    <citation type="submission" date="2022-05" db="EMBL/GenBank/DDBJ databases">
        <title>Comparative Genomics of Spacecraft Associated Microbes.</title>
        <authorList>
            <person name="Tran M.T."/>
            <person name="Wright A."/>
            <person name="Seuylemezian A."/>
            <person name="Eisen J."/>
            <person name="Coil D."/>
        </authorList>
    </citation>
    <scope>NUCLEOTIDE SEQUENCE</scope>
    <source>
        <strain evidence="7">214.1.1</strain>
    </source>
</reference>
<dbReference type="Pfam" id="PF04542">
    <property type="entry name" value="Sigma70_r2"/>
    <property type="match status" value="1"/>
</dbReference>
<dbReference type="InterPro" id="IPR013324">
    <property type="entry name" value="RNA_pol_sigma_r3/r4-like"/>
</dbReference>
<dbReference type="InterPro" id="IPR013325">
    <property type="entry name" value="RNA_pol_sigma_r2"/>
</dbReference>
<dbReference type="InterPro" id="IPR013249">
    <property type="entry name" value="RNA_pol_sigma70_r4_t2"/>
</dbReference>
<dbReference type="Gene3D" id="1.10.10.10">
    <property type="entry name" value="Winged helix-like DNA-binding domain superfamily/Winged helix DNA-binding domain"/>
    <property type="match status" value="1"/>
</dbReference>
<dbReference type="GO" id="GO:0003677">
    <property type="term" value="F:DNA binding"/>
    <property type="evidence" value="ECO:0007669"/>
    <property type="project" value="InterPro"/>
</dbReference>
<evidence type="ECO:0000259" key="6">
    <source>
        <dbReference type="Pfam" id="PF08281"/>
    </source>
</evidence>
<evidence type="ECO:0000256" key="4">
    <source>
        <dbReference type="ARBA" id="ARBA00023163"/>
    </source>
</evidence>
<organism evidence="7 8">
    <name type="scientific">Halalkalibacter oceani</name>
    <dbReference type="NCBI Taxonomy" id="1653776"/>
    <lineage>
        <taxon>Bacteria</taxon>
        <taxon>Bacillati</taxon>
        <taxon>Bacillota</taxon>
        <taxon>Bacilli</taxon>
        <taxon>Bacillales</taxon>
        <taxon>Bacillaceae</taxon>
        <taxon>Halalkalibacter</taxon>
    </lineage>
</organism>
<name>A0A9X2IQI5_9BACI</name>
<keyword evidence="2" id="KW-0805">Transcription regulation</keyword>
<dbReference type="Gene3D" id="1.10.1740.10">
    <property type="match status" value="1"/>
</dbReference>
<feature type="domain" description="RNA polymerase sigma factor 70 region 4 type 2" evidence="6">
    <location>
        <begin position="123"/>
        <end position="169"/>
    </location>
</feature>
<dbReference type="Pfam" id="PF08281">
    <property type="entry name" value="Sigma70_r4_2"/>
    <property type="match status" value="1"/>
</dbReference>
<dbReference type="GO" id="GO:0016987">
    <property type="term" value="F:sigma factor activity"/>
    <property type="evidence" value="ECO:0007669"/>
    <property type="project" value="UniProtKB-KW"/>
</dbReference>
<gene>
    <name evidence="7" type="ORF">M3202_19990</name>
</gene>
<evidence type="ECO:0000256" key="1">
    <source>
        <dbReference type="ARBA" id="ARBA00010641"/>
    </source>
</evidence>
<keyword evidence="4" id="KW-0804">Transcription</keyword>
<dbReference type="InterPro" id="IPR014284">
    <property type="entry name" value="RNA_pol_sigma-70_dom"/>
</dbReference>
<keyword evidence="8" id="KW-1185">Reference proteome</keyword>
<dbReference type="NCBIfam" id="TIGR02937">
    <property type="entry name" value="sigma70-ECF"/>
    <property type="match status" value="1"/>
</dbReference>
<evidence type="ECO:0000313" key="7">
    <source>
        <dbReference type="EMBL" id="MCM3716330.1"/>
    </source>
</evidence>
<proteinExistence type="inferred from homology"/>
<sequence>MPSISDEEYLLKQIENGSSKAFEQFYDRYSPFVFRIALGILKNHADAEDLCHDVFIELYHHAASYNRDKGSIEAWIAVKTRSRCLDRLRRAKRIHSRVEEELHNKPAEQPPVEEQIILKDERETIHRALNGLPAAQRVAIYGNFFLGHSHRKLASQLNRPLGTIKSLVRYGMNNMRKYLKEQTKDYQSKR</sequence>
<dbReference type="GO" id="GO:0006352">
    <property type="term" value="P:DNA-templated transcription initiation"/>
    <property type="evidence" value="ECO:0007669"/>
    <property type="project" value="InterPro"/>
</dbReference>
<comment type="similarity">
    <text evidence="1">Belongs to the sigma-70 factor family. ECF subfamily.</text>
</comment>
<comment type="caution">
    <text evidence="7">The sequence shown here is derived from an EMBL/GenBank/DDBJ whole genome shotgun (WGS) entry which is preliminary data.</text>
</comment>
<dbReference type="Proteomes" id="UP001139179">
    <property type="component" value="Unassembled WGS sequence"/>
</dbReference>
<dbReference type="PANTHER" id="PTHR43133">
    <property type="entry name" value="RNA POLYMERASE ECF-TYPE SIGMA FACTO"/>
    <property type="match status" value="1"/>
</dbReference>
<evidence type="ECO:0000256" key="2">
    <source>
        <dbReference type="ARBA" id="ARBA00023015"/>
    </source>
</evidence>